<dbReference type="EMBL" id="SLWX01000003">
    <property type="protein sequence ID" value="TCO77258.1"/>
    <property type="molecule type" value="Genomic_DNA"/>
</dbReference>
<dbReference type="RefSeq" id="WP_205686601.1">
    <property type="nucleotide sequence ID" value="NZ_QQSW01000008.1"/>
</dbReference>
<feature type="region of interest" description="Disordered" evidence="2">
    <location>
        <begin position="146"/>
        <end position="166"/>
    </location>
</feature>
<dbReference type="PANTHER" id="PTHR31126:SF1">
    <property type="entry name" value="TYROSINE SPECIFIC PROTEIN PHOSPHATASES DOMAIN-CONTAINING PROTEIN"/>
    <property type="match status" value="1"/>
</dbReference>
<comment type="caution">
    <text evidence="3">The sequence shown here is derived from an EMBL/GenBank/DDBJ whole genome shotgun (WGS) entry which is preliminary data.</text>
</comment>
<comment type="similarity">
    <text evidence="1">Belongs to the protein-tyrosine phosphatase family.</text>
</comment>
<dbReference type="PROSITE" id="PS00383">
    <property type="entry name" value="TYR_PHOSPHATASE_1"/>
    <property type="match status" value="1"/>
</dbReference>
<protein>
    <submittedName>
        <fullName evidence="3">Protein-tyrosine phosphatase</fullName>
    </submittedName>
</protein>
<name>A0A4R2L3V8_9GAMM</name>
<evidence type="ECO:0000256" key="1">
    <source>
        <dbReference type="ARBA" id="ARBA00009580"/>
    </source>
</evidence>
<dbReference type="Gene3D" id="3.90.190.10">
    <property type="entry name" value="Protein tyrosine phosphatase superfamily"/>
    <property type="match status" value="1"/>
</dbReference>
<dbReference type="Proteomes" id="UP000294980">
    <property type="component" value="Unassembled WGS sequence"/>
</dbReference>
<gene>
    <name evidence="3" type="ORF">EV688_103273</name>
</gene>
<dbReference type="InterPro" id="IPR026893">
    <property type="entry name" value="Tyr/Ser_Pase_IphP-type"/>
</dbReference>
<proteinExistence type="inferred from homology"/>
<reference evidence="3 4" key="1">
    <citation type="submission" date="2019-03" db="EMBL/GenBank/DDBJ databases">
        <title>Genomic Encyclopedia of Type Strains, Phase IV (KMG-IV): sequencing the most valuable type-strain genomes for metagenomic binning, comparative biology and taxonomic classification.</title>
        <authorList>
            <person name="Goeker M."/>
        </authorList>
    </citation>
    <scope>NUCLEOTIDE SEQUENCE [LARGE SCALE GENOMIC DNA]</scope>
    <source>
        <strain evidence="3 4">DSM 23344</strain>
    </source>
</reference>
<dbReference type="PANTHER" id="PTHR31126">
    <property type="entry name" value="TYROSINE-PROTEIN PHOSPHATASE"/>
    <property type="match status" value="1"/>
</dbReference>
<organism evidence="3 4">
    <name type="scientific">Chromatocurvus halotolerans</name>
    <dbReference type="NCBI Taxonomy" id="1132028"/>
    <lineage>
        <taxon>Bacteria</taxon>
        <taxon>Pseudomonadati</taxon>
        <taxon>Pseudomonadota</taxon>
        <taxon>Gammaproteobacteria</taxon>
        <taxon>Cellvibrionales</taxon>
        <taxon>Halieaceae</taxon>
        <taxon>Chromatocurvus</taxon>
    </lineage>
</organism>
<keyword evidence="4" id="KW-1185">Reference proteome</keyword>
<evidence type="ECO:0000313" key="3">
    <source>
        <dbReference type="EMBL" id="TCO77258.1"/>
    </source>
</evidence>
<feature type="compositionally biased region" description="Low complexity" evidence="2">
    <location>
        <begin position="153"/>
        <end position="166"/>
    </location>
</feature>
<evidence type="ECO:0000313" key="4">
    <source>
        <dbReference type="Proteomes" id="UP000294980"/>
    </source>
</evidence>
<dbReference type="GO" id="GO:0004721">
    <property type="term" value="F:phosphoprotein phosphatase activity"/>
    <property type="evidence" value="ECO:0007669"/>
    <property type="project" value="InterPro"/>
</dbReference>
<sequence length="337" mass="37097">MSLLTDTVHAWRSADGMHHLAWDLADADVRVDVEVLTTADRADLTRHAGGVHRACASIAGLCPLTRHRFRVSDDRGTVVDVAARGMGLEGADNFRDFGGYPTQSGGAVGWGHLYRSGNLSALSPTDIDYVARLDIDLVCDFRREDEQRRDPSRLPSSDRQPRLLSLPITPGSQASALYGDATSLDGRDAMFAFMVDINREFVRAQSDRFGQMFAAILEQRPRGLILHCAAGKDRTGFAAALILSALGVSRERVLHDYLLTRHYFDPWREIPRVRAKYPVDHLDDDALLPMLGVDEAYLGAAYAAIAEDYGSMDAYLEQCLGVGDAERRALAGLYLES</sequence>
<evidence type="ECO:0000256" key="2">
    <source>
        <dbReference type="SAM" id="MobiDB-lite"/>
    </source>
</evidence>
<accession>A0A4R2L3V8</accession>
<dbReference type="InterPro" id="IPR016130">
    <property type="entry name" value="Tyr_Pase_AS"/>
</dbReference>
<dbReference type="SUPFAM" id="SSF52799">
    <property type="entry name" value="(Phosphotyrosine protein) phosphatases II"/>
    <property type="match status" value="1"/>
</dbReference>
<dbReference type="AlphaFoldDB" id="A0A4R2L3V8"/>
<dbReference type="Pfam" id="PF13350">
    <property type="entry name" value="Y_phosphatase3"/>
    <property type="match status" value="1"/>
</dbReference>
<dbReference type="InterPro" id="IPR029021">
    <property type="entry name" value="Prot-tyrosine_phosphatase-like"/>
</dbReference>